<dbReference type="AlphaFoldDB" id="A0ABD4X2E7"/>
<gene>
    <name evidence="2" type="ORF">PVE99_30465</name>
</gene>
<evidence type="ECO:0000259" key="1">
    <source>
        <dbReference type="Pfam" id="PF00078"/>
    </source>
</evidence>
<dbReference type="InterPro" id="IPR000477">
    <property type="entry name" value="RT_dom"/>
</dbReference>
<name>A0ABD4X2E7_PRIMG</name>
<dbReference type="Proteomes" id="UP001213771">
    <property type="component" value="Unassembled WGS sequence"/>
</dbReference>
<protein>
    <submittedName>
        <fullName evidence="2">RNA-directed DNA polymerase</fullName>
    </submittedName>
</protein>
<sequence>MTTASTSNLTITSLMEKGYFPSELISEFTTKPFAGNIDSINFSQCNKKVSKTIDYSIPRVTHARRKLDIPNPLHQYKLAQNIVNHWSNINSFISQSTLSLTKPIIKDGGKRALERENSLKDRVKYKIHNSIGKGYVLKTDISRYYSTIYTHSIPWALHGKSVAKANHGHGLYGNILDTAVRNTQDRQSIGIPIGPDTSLVLAEIIGTAIDLELQNAIPNIKGTRYIDDFELYFNTESEAKEAFSQMDKIVKSFQLDWNPNKYHLISIPDKLEPIWVSEMKCYKVRDSNALQQYYDLISYFNKAFICSKDHPNEAVLKYCVKRLAEKKIHAENWDIFESFLLNVASIDSSTLPLVKVLFHTYEWHYQYEINKDKIEDFLHQFISGNIKTDNNYEVAWALSLAKSMNLELNDILVTELFNFNDPICSVILLDMLHLGTFTSTPDLTRIESLLNAEELYGHNWLLAYEGGLIHSGLPEYIENDSFFSQLSNQSISFYDPTINDIKREMYENQKEESFKEMIQAAYENDNGY</sequence>
<evidence type="ECO:0000313" key="3">
    <source>
        <dbReference type="Proteomes" id="UP001213771"/>
    </source>
</evidence>
<evidence type="ECO:0000313" key="2">
    <source>
        <dbReference type="EMBL" id="MDD9786685.1"/>
    </source>
</evidence>
<dbReference type="Pfam" id="PF00078">
    <property type="entry name" value="RVT_1"/>
    <property type="match status" value="1"/>
</dbReference>
<dbReference type="RefSeq" id="WP_274589514.1">
    <property type="nucleotide sequence ID" value="NZ_JARAOX010000241.1"/>
</dbReference>
<keyword evidence="2" id="KW-0695">RNA-directed DNA polymerase</keyword>
<organism evidence="2 3">
    <name type="scientific">Priestia megaterium</name>
    <name type="common">Bacillus megaterium</name>
    <dbReference type="NCBI Taxonomy" id="1404"/>
    <lineage>
        <taxon>Bacteria</taxon>
        <taxon>Bacillati</taxon>
        <taxon>Bacillota</taxon>
        <taxon>Bacilli</taxon>
        <taxon>Bacillales</taxon>
        <taxon>Bacillaceae</taxon>
        <taxon>Priestia</taxon>
    </lineage>
</organism>
<comment type="caution">
    <text evidence="2">The sequence shown here is derived from an EMBL/GenBank/DDBJ whole genome shotgun (WGS) entry which is preliminary data.</text>
</comment>
<dbReference type="CDD" id="cd01646">
    <property type="entry name" value="RT_Bac_retron_I"/>
    <property type="match status" value="1"/>
</dbReference>
<dbReference type="GO" id="GO:0003964">
    <property type="term" value="F:RNA-directed DNA polymerase activity"/>
    <property type="evidence" value="ECO:0007669"/>
    <property type="project" value="UniProtKB-KW"/>
</dbReference>
<dbReference type="EMBL" id="JARAOX010000241">
    <property type="protein sequence ID" value="MDD9786685.1"/>
    <property type="molecule type" value="Genomic_DNA"/>
</dbReference>
<accession>A0ABD4X2E7</accession>
<proteinExistence type="predicted"/>
<reference evidence="2 3" key="1">
    <citation type="submission" date="2023-02" db="EMBL/GenBank/DDBJ databases">
        <authorList>
            <person name="Olszewska D."/>
        </authorList>
    </citation>
    <scope>NUCLEOTIDE SEQUENCE [LARGE SCALE GENOMIC DNA]</scope>
    <source>
        <strain evidence="2 3">FDU301</strain>
    </source>
</reference>
<feature type="domain" description="Reverse transcriptase" evidence="1">
    <location>
        <begin position="113"/>
        <end position="266"/>
    </location>
</feature>
<keyword evidence="2" id="KW-0548">Nucleotidyltransferase</keyword>
<keyword evidence="2" id="KW-0808">Transferase</keyword>